<feature type="region of interest" description="Disordered" evidence="1">
    <location>
        <begin position="1"/>
        <end position="64"/>
    </location>
</feature>
<feature type="transmembrane region" description="Helical" evidence="2">
    <location>
        <begin position="179"/>
        <end position="200"/>
    </location>
</feature>
<dbReference type="STRING" id="1314783.A0A165PC82"/>
<dbReference type="OrthoDB" id="3364069at2759"/>
<evidence type="ECO:0000313" key="4">
    <source>
        <dbReference type="Proteomes" id="UP000076727"/>
    </source>
</evidence>
<keyword evidence="2" id="KW-0812">Transmembrane</keyword>
<dbReference type="AlphaFoldDB" id="A0A165PC82"/>
<keyword evidence="4" id="KW-1185">Reference proteome</keyword>
<dbReference type="EMBL" id="KV429070">
    <property type="protein sequence ID" value="KZT68028.1"/>
    <property type="molecule type" value="Genomic_DNA"/>
</dbReference>
<organism evidence="3 4">
    <name type="scientific">Daedalea quercina L-15889</name>
    <dbReference type="NCBI Taxonomy" id="1314783"/>
    <lineage>
        <taxon>Eukaryota</taxon>
        <taxon>Fungi</taxon>
        <taxon>Dikarya</taxon>
        <taxon>Basidiomycota</taxon>
        <taxon>Agaricomycotina</taxon>
        <taxon>Agaricomycetes</taxon>
        <taxon>Polyporales</taxon>
        <taxon>Fomitopsis</taxon>
    </lineage>
</organism>
<protein>
    <submittedName>
        <fullName evidence="3">Uncharacterized protein</fullName>
    </submittedName>
</protein>
<feature type="transmembrane region" description="Helical" evidence="2">
    <location>
        <begin position="382"/>
        <end position="406"/>
    </location>
</feature>
<feature type="compositionally biased region" description="Low complexity" evidence="1">
    <location>
        <begin position="18"/>
        <end position="27"/>
    </location>
</feature>
<dbReference type="Proteomes" id="UP000076727">
    <property type="component" value="Unassembled WGS sequence"/>
</dbReference>
<evidence type="ECO:0000313" key="3">
    <source>
        <dbReference type="EMBL" id="KZT68028.1"/>
    </source>
</evidence>
<feature type="compositionally biased region" description="Basic and acidic residues" evidence="1">
    <location>
        <begin position="1"/>
        <end position="17"/>
    </location>
</feature>
<keyword evidence="2" id="KW-1133">Transmembrane helix</keyword>
<keyword evidence="2" id="KW-0472">Membrane</keyword>
<accession>A0A165PC82</accession>
<proteinExistence type="predicted"/>
<reference evidence="3 4" key="1">
    <citation type="journal article" date="2016" name="Mol. Biol. Evol.">
        <title>Comparative Genomics of Early-Diverging Mushroom-Forming Fungi Provides Insights into the Origins of Lignocellulose Decay Capabilities.</title>
        <authorList>
            <person name="Nagy L.G."/>
            <person name="Riley R."/>
            <person name="Tritt A."/>
            <person name="Adam C."/>
            <person name="Daum C."/>
            <person name="Floudas D."/>
            <person name="Sun H."/>
            <person name="Yadav J.S."/>
            <person name="Pangilinan J."/>
            <person name="Larsson K.H."/>
            <person name="Matsuura K."/>
            <person name="Barry K."/>
            <person name="Labutti K."/>
            <person name="Kuo R."/>
            <person name="Ohm R.A."/>
            <person name="Bhattacharya S.S."/>
            <person name="Shirouzu T."/>
            <person name="Yoshinaga Y."/>
            <person name="Martin F.M."/>
            <person name="Grigoriev I.V."/>
            <person name="Hibbett D.S."/>
        </authorList>
    </citation>
    <scope>NUCLEOTIDE SEQUENCE [LARGE SCALE GENOMIC DNA]</scope>
    <source>
        <strain evidence="3 4">L-15889</strain>
    </source>
</reference>
<feature type="transmembrane region" description="Helical" evidence="2">
    <location>
        <begin position="100"/>
        <end position="126"/>
    </location>
</feature>
<feature type="transmembrane region" description="Helical" evidence="2">
    <location>
        <begin position="418"/>
        <end position="441"/>
    </location>
</feature>
<gene>
    <name evidence="3" type="ORF">DAEQUDRAFT_728293</name>
</gene>
<evidence type="ECO:0000256" key="2">
    <source>
        <dbReference type="SAM" id="Phobius"/>
    </source>
</evidence>
<name>A0A165PC82_9APHY</name>
<sequence length="442" mass="49430">MKGKEPEHPDVEGDMSRRPLLSLSLPPKQSFGSASPLPAYPTYGSTSRQTSSSHHNSPERYRRDSQLGAVLEEGGLEDRQEDLEEFEERGYYIGSYRRKLALYTFVPLSSLLAFVLLATLPPLVWHSDPPTSSGYPRYFPTPLPELLVSIALWVLSHHLRLPLFTATSRIFHSPIWNTLLFNILHVVLSQLLRLSAFPILNIRHRMDYPLPTWRDPAFSRVWWIALGWALADVAVGVTQGYEQLALYREVMVPEDRVQDVLVRWKSGLSEIRGGSRTSSDDALPLSPRPMEGPENGQSSAKPRSIEAAVKLAVDKDLEEIVRLKDREELEEIYGVPPIHIPVFVSCLQRLDSILLSLGHTLILAGTYLRSPLSFADAELPPIYISYPFAIGFPLVVFVHLSLTLLHSPVLLSRVGVHTMAYVGFLLGLGIMFAGLALWGALS</sequence>
<evidence type="ECO:0000256" key="1">
    <source>
        <dbReference type="SAM" id="MobiDB-lite"/>
    </source>
</evidence>
<feature type="region of interest" description="Disordered" evidence="1">
    <location>
        <begin position="272"/>
        <end position="302"/>
    </location>
</feature>
<feature type="compositionally biased region" description="Polar residues" evidence="1">
    <location>
        <begin position="43"/>
        <end position="55"/>
    </location>
</feature>